<feature type="binding site" evidence="9 10">
    <location>
        <position position="41"/>
    </location>
    <ligand>
        <name>ATP</name>
        <dbReference type="ChEBI" id="CHEBI:30616"/>
    </ligand>
</feature>
<dbReference type="GO" id="GO:0004674">
    <property type="term" value="F:protein serine/threonine kinase activity"/>
    <property type="evidence" value="ECO:0007669"/>
    <property type="project" value="UniProtKB-KW"/>
</dbReference>
<evidence type="ECO:0000256" key="6">
    <source>
        <dbReference type="ARBA" id="ARBA00022840"/>
    </source>
</evidence>
<keyword evidence="4 9" id="KW-0547">Nucleotide-binding</keyword>
<evidence type="ECO:0000256" key="1">
    <source>
        <dbReference type="ARBA" id="ARBA00012513"/>
    </source>
</evidence>
<proteinExistence type="predicted"/>
<accession>A0A673KCF0</accession>
<evidence type="ECO:0000256" key="5">
    <source>
        <dbReference type="ARBA" id="ARBA00022777"/>
    </source>
</evidence>
<dbReference type="SUPFAM" id="SSF56112">
    <property type="entry name" value="Protein kinase-like (PK-like)"/>
    <property type="match status" value="1"/>
</dbReference>
<evidence type="ECO:0000256" key="7">
    <source>
        <dbReference type="ARBA" id="ARBA00047899"/>
    </source>
</evidence>
<keyword evidence="5" id="KW-0418">Kinase</keyword>
<dbReference type="EC" id="2.7.11.1" evidence="1"/>
<feature type="domain" description="Protein kinase" evidence="11">
    <location>
        <begin position="12"/>
        <end position="114"/>
    </location>
</feature>
<dbReference type="AlphaFoldDB" id="A0A673KCF0"/>
<evidence type="ECO:0000256" key="8">
    <source>
        <dbReference type="ARBA" id="ARBA00048679"/>
    </source>
</evidence>
<keyword evidence="2" id="KW-0723">Serine/threonine-protein kinase</keyword>
<comment type="catalytic activity">
    <reaction evidence="7">
        <text>L-threonyl-[protein] + ATP = O-phospho-L-threonyl-[protein] + ADP + H(+)</text>
        <dbReference type="Rhea" id="RHEA:46608"/>
        <dbReference type="Rhea" id="RHEA-COMP:11060"/>
        <dbReference type="Rhea" id="RHEA-COMP:11605"/>
        <dbReference type="ChEBI" id="CHEBI:15378"/>
        <dbReference type="ChEBI" id="CHEBI:30013"/>
        <dbReference type="ChEBI" id="CHEBI:30616"/>
        <dbReference type="ChEBI" id="CHEBI:61977"/>
        <dbReference type="ChEBI" id="CHEBI:456216"/>
        <dbReference type="EC" id="2.7.11.1"/>
    </reaction>
</comment>
<dbReference type="GO" id="GO:0005524">
    <property type="term" value="F:ATP binding"/>
    <property type="evidence" value="ECO:0007669"/>
    <property type="project" value="UniProtKB-UniRule"/>
</dbReference>
<dbReference type="Pfam" id="PF00069">
    <property type="entry name" value="Pkinase"/>
    <property type="match status" value="1"/>
</dbReference>
<evidence type="ECO:0000256" key="9">
    <source>
        <dbReference type="PIRSR" id="PIRSR630616-2"/>
    </source>
</evidence>
<comment type="catalytic activity">
    <reaction evidence="8">
        <text>L-seryl-[protein] + ATP = O-phospho-L-seryl-[protein] + ADP + H(+)</text>
        <dbReference type="Rhea" id="RHEA:17989"/>
        <dbReference type="Rhea" id="RHEA-COMP:9863"/>
        <dbReference type="Rhea" id="RHEA-COMP:11604"/>
        <dbReference type="ChEBI" id="CHEBI:15378"/>
        <dbReference type="ChEBI" id="CHEBI:29999"/>
        <dbReference type="ChEBI" id="CHEBI:30616"/>
        <dbReference type="ChEBI" id="CHEBI:83421"/>
        <dbReference type="ChEBI" id="CHEBI:456216"/>
        <dbReference type="EC" id="2.7.11.1"/>
    </reaction>
</comment>
<dbReference type="Proteomes" id="UP000472270">
    <property type="component" value="Unassembled WGS sequence"/>
</dbReference>
<evidence type="ECO:0000259" key="11">
    <source>
        <dbReference type="PROSITE" id="PS50011"/>
    </source>
</evidence>
<keyword evidence="13" id="KW-1185">Reference proteome</keyword>
<evidence type="ECO:0000256" key="2">
    <source>
        <dbReference type="ARBA" id="ARBA00022527"/>
    </source>
</evidence>
<sequence length="114" mass="12991">MSVSIGDKIEDFKVLTLLGKGSFACVYRAKSVNTGLEVAIKMIDKKAMHKAGMVQRVINEVEIQCRLKHPSVLELYNYFEDSNYVYLVLEMRGKTLLQRKRVSSSLLCPHLLIE</sequence>
<dbReference type="InterPro" id="IPR030616">
    <property type="entry name" value="Aur-like"/>
</dbReference>
<dbReference type="PANTHER" id="PTHR24350">
    <property type="entry name" value="SERINE/THREONINE-PROTEIN KINASE IAL-RELATED"/>
    <property type="match status" value="1"/>
</dbReference>
<keyword evidence="6 9" id="KW-0067">ATP-binding</keyword>
<evidence type="ECO:0000256" key="10">
    <source>
        <dbReference type="PROSITE-ProRule" id="PRU10141"/>
    </source>
</evidence>
<dbReference type="Ensembl" id="ENSSRHT00000062448.1">
    <property type="protein sequence ID" value="ENSSRHP00000060764.1"/>
    <property type="gene ID" value="ENSSRHG00000030383.1"/>
</dbReference>
<dbReference type="PROSITE" id="PS00107">
    <property type="entry name" value="PROTEIN_KINASE_ATP"/>
    <property type="match status" value="1"/>
</dbReference>
<evidence type="ECO:0000256" key="4">
    <source>
        <dbReference type="ARBA" id="ARBA00022741"/>
    </source>
</evidence>
<dbReference type="Gene3D" id="3.30.200.20">
    <property type="entry name" value="Phosphorylase Kinase, domain 1"/>
    <property type="match status" value="1"/>
</dbReference>
<dbReference type="InterPro" id="IPR017441">
    <property type="entry name" value="Protein_kinase_ATP_BS"/>
</dbReference>
<name>A0A673KCF0_9TELE</name>
<dbReference type="InterPro" id="IPR011009">
    <property type="entry name" value="Kinase-like_dom_sf"/>
</dbReference>
<keyword evidence="3" id="KW-0808">Transferase</keyword>
<reference evidence="12" key="2">
    <citation type="submission" date="2025-09" db="UniProtKB">
        <authorList>
            <consortium name="Ensembl"/>
        </authorList>
    </citation>
    <scope>IDENTIFICATION</scope>
</reference>
<dbReference type="PROSITE" id="PS50011">
    <property type="entry name" value="PROTEIN_KINASE_DOM"/>
    <property type="match status" value="1"/>
</dbReference>
<evidence type="ECO:0000313" key="13">
    <source>
        <dbReference type="Proteomes" id="UP000472270"/>
    </source>
</evidence>
<evidence type="ECO:0000313" key="12">
    <source>
        <dbReference type="Ensembl" id="ENSSRHP00000060764.1"/>
    </source>
</evidence>
<organism evidence="12 13">
    <name type="scientific">Sinocyclocheilus rhinocerous</name>
    <dbReference type="NCBI Taxonomy" id="307959"/>
    <lineage>
        <taxon>Eukaryota</taxon>
        <taxon>Metazoa</taxon>
        <taxon>Chordata</taxon>
        <taxon>Craniata</taxon>
        <taxon>Vertebrata</taxon>
        <taxon>Euteleostomi</taxon>
        <taxon>Actinopterygii</taxon>
        <taxon>Neopterygii</taxon>
        <taxon>Teleostei</taxon>
        <taxon>Ostariophysi</taxon>
        <taxon>Cypriniformes</taxon>
        <taxon>Cyprinidae</taxon>
        <taxon>Cyprininae</taxon>
        <taxon>Sinocyclocheilus</taxon>
    </lineage>
</organism>
<protein>
    <recommendedName>
        <fullName evidence="1">non-specific serine/threonine protein kinase</fullName>
        <ecNumber evidence="1">2.7.11.1</ecNumber>
    </recommendedName>
</protein>
<dbReference type="FunFam" id="3.30.200.20:FF:000221">
    <property type="entry name" value="Putative serine/threonine-protein kinase PLK4"/>
    <property type="match status" value="1"/>
</dbReference>
<reference evidence="12" key="1">
    <citation type="submission" date="2025-08" db="UniProtKB">
        <authorList>
            <consortium name="Ensembl"/>
        </authorList>
    </citation>
    <scope>IDENTIFICATION</scope>
</reference>
<evidence type="ECO:0000256" key="3">
    <source>
        <dbReference type="ARBA" id="ARBA00022679"/>
    </source>
</evidence>
<dbReference type="InterPro" id="IPR000719">
    <property type="entry name" value="Prot_kinase_dom"/>
</dbReference>